<dbReference type="Pfam" id="PF05258">
    <property type="entry name" value="DciA"/>
    <property type="match status" value="1"/>
</dbReference>
<evidence type="ECO:0008006" key="3">
    <source>
        <dbReference type="Google" id="ProtNLM"/>
    </source>
</evidence>
<name>A0A2H0N5G5_9BACT</name>
<gene>
    <name evidence="1" type="ORF">COV59_03055</name>
</gene>
<comment type="caution">
    <text evidence="1">The sequence shown here is derived from an EMBL/GenBank/DDBJ whole genome shotgun (WGS) entry which is preliminary data.</text>
</comment>
<evidence type="ECO:0000313" key="1">
    <source>
        <dbReference type="EMBL" id="PIR04137.1"/>
    </source>
</evidence>
<proteinExistence type="predicted"/>
<reference evidence="1 2" key="1">
    <citation type="submission" date="2017-09" db="EMBL/GenBank/DDBJ databases">
        <title>Depth-based differentiation of microbial function through sediment-hosted aquifers and enrichment of novel symbionts in the deep terrestrial subsurface.</title>
        <authorList>
            <person name="Probst A.J."/>
            <person name="Ladd B."/>
            <person name="Jarett J.K."/>
            <person name="Geller-Mcgrath D.E."/>
            <person name="Sieber C.M."/>
            <person name="Emerson J.B."/>
            <person name="Anantharaman K."/>
            <person name="Thomas B.C."/>
            <person name="Malmstrom R."/>
            <person name="Stieglmeier M."/>
            <person name="Klingl A."/>
            <person name="Woyke T."/>
            <person name="Ryan C.M."/>
            <person name="Banfield J.F."/>
        </authorList>
    </citation>
    <scope>NUCLEOTIDE SEQUENCE [LARGE SCALE GENOMIC DNA]</scope>
    <source>
        <strain evidence="1">CG11_big_fil_rev_8_21_14_0_20_39_34</strain>
    </source>
</reference>
<sequence>MQSLGDAIRKKMQNTSLQDQIDASRVVEIAEKAFASFFDQEKMAYIRPLFLKNRTLTVSCASSVIAQEIRLHHEDLVAKINEKLGKKEVDRIRYLS</sequence>
<dbReference type="Proteomes" id="UP000229600">
    <property type="component" value="Unassembled WGS sequence"/>
</dbReference>
<accession>A0A2H0N5G5</accession>
<evidence type="ECO:0000313" key="2">
    <source>
        <dbReference type="Proteomes" id="UP000229600"/>
    </source>
</evidence>
<dbReference type="InterPro" id="IPR007922">
    <property type="entry name" value="DciA-like"/>
</dbReference>
<dbReference type="EMBL" id="PCWN01000007">
    <property type="protein sequence ID" value="PIR04137.1"/>
    <property type="molecule type" value="Genomic_DNA"/>
</dbReference>
<organism evidence="1 2">
    <name type="scientific">Candidatus Magasanikbacteria bacterium CG11_big_fil_rev_8_21_14_0_20_39_34</name>
    <dbReference type="NCBI Taxonomy" id="1974653"/>
    <lineage>
        <taxon>Bacteria</taxon>
        <taxon>Candidatus Magasanikiibacteriota</taxon>
    </lineage>
</organism>
<protein>
    <recommendedName>
        <fullName evidence="3">DUF721 domain-containing protein</fullName>
    </recommendedName>
</protein>
<dbReference type="AlphaFoldDB" id="A0A2H0N5G5"/>